<organism evidence="4 5">
    <name type="scientific">Rothia amarae</name>
    <dbReference type="NCBI Taxonomy" id="169480"/>
    <lineage>
        <taxon>Bacteria</taxon>
        <taxon>Bacillati</taxon>
        <taxon>Actinomycetota</taxon>
        <taxon>Actinomycetes</taxon>
        <taxon>Micrococcales</taxon>
        <taxon>Micrococcaceae</taxon>
        <taxon>Rothia</taxon>
    </lineage>
</organism>
<feature type="transmembrane region" description="Helical" evidence="2">
    <location>
        <begin position="158"/>
        <end position="179"/>
    </location>
</feature>
<keyword evidence="4" id="KW-0645">Protease</keyword>
<keyword evidence="5" id="KW-1185">Reference proteome</keyword>
<feature type="domain" description="CAAX prenyl protease 2/Lysostaphin resistance protein A-like" evidence="3">
    <location>
        <begin position="199"/>
        <end position="289"/>
    </location>
</feature>
<keyword evidence="2" id="KW-1133">Transmembrane helix</keyword>
<feature type="transmembrane region" description="Helical" evidence="2">
    <location>
        <begin position="191"/>
        <end position="211"/>
    </location>
</feature>
<feature type="region of interest" description="Disordered" evidence="1">
    <location>
        <begin position="1"/>
        <end position="27"/>
    </location>
</feature>
<gene>
    <name evidence="4" type="ORF">IDM48_10450</name>
</gene>
<feature type="transmembrane region" description="Helical" evidence="2">
    <location>
        <begin position="231"/>
        <end position="248"/>
    </location>
</feature>
<evidence type="ECO:0000313" key="5">
    <source>
        <dbReference type="Proteomes" id="UP000516421"/>
    </source>
</evidence>
<dbReference type="RefSeq" id="WP_190617338.1">
    <property type="nucleotide sequence ID" value="NZ_CP061538.1"/>
</dbReference>
<name>A0A7H2BJB1_9MICC</name>
<feature type="transmembrane region" description="Helical" evidence="2">
    <location>
        <begin position="310"/>
        <end position="331"/>
    </location>
</feature>
<proteinExistence type="predicted"/>
<reference evidence="4 5" key="1">
    <citation type="submission" date="2020-09" db="EMBL/GenBank/DDBJ databases">
        <title>Investigation of environmental microbe.</title>
        <authorList>
            <person name="Ou Y."/>
            <person name="Kang Q."/>
        </authorList>
    </citation>
    <scope>NUCLEOTIDE SEQUENCE [LARGE SCALE GENOMIC DNA]</scope>
    <source>
        <strain evidence="4 5">KJZ-9</strain>
    </source>
</reference>
<evidence type="ECO:0000256" key="1">
    <source>
        <dbReference type="SAM" id="MobiDB-lite"/>
    </source>
</evidence>
<dbReference type="Proteomes" id="UP000516421">
    <property type="component" value="Chromosome"/>
</dbReference>
<keyword evidence="4" id="KW-0482">Metalloprotease</keyword>
<feature type="compositionally biased region" description="Polar residues" evidence="1">
    <location>
        <begin position="10"/>
        <end position="22"/>
    </location>
</feature>
<dbReference type="AlphaFoldDB" id="A0A7H2BJB1"/>
<dbReference type="GO" id="GO:0008237">
    <property type="term" value="F:metallopeptidase activity"/>
    <property type="evidence" value="ECO:0007669"/>
    <property type="project" value="UniProtKB-KW"/>
</dbReference>
<dbReference type="Pfam" id="PF02517">
    <property type="entry name" value="Rce1-like"/>
    <property type="match status" value="1"/>
</dbReference>
<dbReference type="GO" id="GO:0006508">
    <property type="term" value="P:proteolysis"/>
    <property type="evidence" value="ECO:0007669"/>
    <property type="project" value="UniProtKB-KW"/>
</dbReference>
<dbReference type="InterPro" id="IPR003675">
    <property type="entry name" value="Rce1/LyrA-like_dom"/>
</dbReference>
<evidence type="ECO:0000256" key="2">
    <source>
        <dbReference type="SAM" id="Phobius"/>
    </source>
</evidence>
<sequence length="364" mass="40837">MTEPNRTPIPWQQQNASFTQGQHPAEPPRIMPPAPPVLGGEFQPPRELTELEYHRLSHADARTRWWSPLLEGLTGGFIYAIFNVVAGLIFAVWAMNSGATEADFTLEGLQTKSLSSPAFFFLMFGTVALMFPALWLARLICRPKPWGLIHSVVGRMRWSWLFLCMGISIVLFVLLPVVFELITGGSFAVEARIPATTLIWLMVLVFLLVPLQCYAEELVFRGYLMQTLGRWLKHPAWAIILPAPLFMLGHAYDMWGQLSILVMGVAAGFMVWYTGGLEASIAMHVVNNVYLMFMGVMGLVDPYAQEGSTFMDFLWATSIELVLVAVIMYAARKVGITRRGTFPVVISPQRWVHMSAEEKAQAIR</sequence>
<feature type="transmembrane region" description="Helical" evidence="2">
    <location>
        <begin position="114"/>
        <end position="137"/>
    </location>
</feature>
<keyword evidence="2" id="KW-0812">Transmembrane</keyword>
<evidence type="ECO:0000259" key="3">
    <source>
        <dbReference type="Pfam" id="PF02517"/>
    </source>
</evidence>
<keyword evidence="2" id="KW-0472">Membrane</keyword>
<dbReference type="GO" id="GO:0004175">
    <property type="term" value="F:endopeptidase activity"/>
    <property type="evidence" value="ECO:0007669"/>
    <property type="project" value="UniProtKB-ARBA"/>
</dbReference>
<accession>A0A7H2BJB1</accession>
<feature type="transmembrane region" description="Helical" evidence="2">
    <location>
        <begin position="72"/>
        <end position="94"/>
    </location>
</feature>
<dbReference type="GO" id="GO:0080120">
    <property type="term" value="P:CAAX-box protein maturation"/>
    <property type="evidence" value="ECO:0007669"/>
    <property type="project" value="UniProtKB-ARBA"/>
</dbReference>
<evidence type="ECO:0000313" key="4">
    <source>
        <dbReference type="EMBL" id="QNV39757.1"/>
    </source>
</evidence>
<keyword evidence="4" id="KW-0378">Hydrolase</keyword>
<feature type="transmembrane region" description="Helical" evidence="2">
    <location>
        <begin position="254"/>
        <end position="273"/>
    </location>
</feature>
<dbReference type="EMBL" id="CP061538">
    <property type="protein sequence ID" value="QNV39757.1"/>
    <property type="molecule type" value="Genomic_DNA"/>
</dbReference>
<dbReference type="KEGG" id="rama:IDM48_10450"/>
<protein>
    <submittedName>
        <fullName evidence="4">CPBP family intramembrane metalloprotease</fullName>
    </submittedName>
</protein>
<feature type="transmembrane region" description="Helical" evidence="2">
    <location>
        <begin position="285"/>
        <end position="304"/>
    </location>
</feature>